<dbReference type="Pfam" id="PF13602">
    <property type="entry name" value="ADH_zinc_N_2"/>
    <property type="match status" value="1"/>
</dbReference>
<dbReference type="Gene3D" id="3.40.50.720">
    <property type="entry name" value="NAD(P)-binding Rossmann-like Domain"/>
    <property type="match status" value="1"/>
</dbReference>
<dbReference type="AlphaFoldDB" id="A0A8J3I9Z2"/>
<comment type="caution">
    <text evidence="1">The sequence shown here is derived from an EMBL/GenBank/DDBJ whole genome shotgun (WGS) entry which is preliminary data.</text>
</comment>
<evidence type="ECO:0000313" key="2">
    <source>
        <dbReference type="Proteomes" id="UP000597444"/>
    </source>
</evidence>
<name>A0A8J3I9Z2_9CHLR</name>
<dbReference type="EMBL" id="BNJK01000001">
    <property type="protein sequence ID" value="GHO91619.1"/>
    <property type="molecule type" value="Genomic_DNA"/>
</dbReference>
<reference evidence="1" key="1">
    <citation type="submission" date="2020-10" db="EMBL/GenBank/DDBJ databases">
        <title>Taxonomic study of unclassified bacteria belonging to the class Ktedonobacteria.</title>
        <authorList>
            <person name="Yabe S."/>
            <person name="Wang C.M."/>
            <person name="Zheng Y."/>
            <person name="Sakai Y."/>
            <person name="Cavaletti L."/>
            <person name="Monciardini P."/>
            <person name="Donadio S."/>
        </authorList>
    </citation>
    <scope>NUCLEOTIDE SEQUENCE</scope>
    <source>
        <strain evidence="1">ID150040</strain>
    </source>
</reference>
<sequence>MDLMLGMKRLEGFSVLTLMQQHSDLVVQGRQKLYSYVEQGKVRPRITHTFTLEEIAEAHRQLESRSIVGKIVLRP</sequence>
<organism evidence="1 2">
    <name type="scientific">Reticulibacter mediterranei</name>
    <dbReference type="NCBI Taxonomy" id="2778369"/>
    <lineage>
        <taxon>Bacteria</taxon>
        <taxon>Bacillati</taxon>
        <taxon>Chloroflexota</taxon>
        <taxon>Ktedonobacteria</taxon>
        <taxon>Ktedonobacterales</taxon>
        <taxon>Reticulibacteraceae</taxon>
        <taxon>Reticulibacter</taxon>
    </lineage>
</organism>
<evidence type="ECO:0000313" key="1">
    <source>
        <dbReference type="EMBL" id="GHO91619.1"/>
    </source>
</evidence>
<gene>
    <name evidence="1" type="ORF">KSF_016670</name>
</gene>
<dbReference type="Gene3D" id="3.90.180.10">
    <property type="entry name" value="Medium-chain alcohol dehydrogenases, catalytic domain"/>
    <property type="match status" value="1"/>
</dbReference>
<evidence type="ECO:0008006" key="3">
    <source>
        <dbReference type="Google" id="ProtNLM"/>
    </source>
</evidence>
<keyword evidence="2" id="KW-1185">Reference proteome</keyword>
<protein>
    <recommendedName>
        <fullName evidence="3">Zinc-binding alcohol dehydrogenase family protein</fullName>
    </recommendedName>
</protein>
<proteinExistence type="predicted"/>
<accession>A0A8J3I9Z2</accession>
<dbReference type="Proteomes" id="UP000597444">
    <property type="component" value="Unassembled WGS sequence"/>
</dbReference>